<evidence type="ECO:0000313" key="2">
    <source>
        <dbReference type="Proteomes" id="UP000295620"/>
    </source>
</evidence>
<comment type="caution">
    <text evidence="1">The sequence shown here is derived from an EMBL/GenBank/DDBJ whole genome shotgun (WGS) entry which is preliminary data.</text>
</comment>
<dbReference type="OrthoDB" id="799501at2"/>
<proteinExistence type="predicted"/>
<dbReference type="RefSeq" id="WP_133574763.1">
    <property type="nucleotide sequence ID" value="NZ_SNYC01000003.1"/>
</dbReference>
<organism evidence="1 2">
    <name type="scientific">Pedobacter metabolipauper</name>
    <dbReference type="NCBI Taxonomy" id="425513"/>
    <lineage>
        <taxon>Bacteria</taxon>
        <taxon>Pseudomonadati</taxon>
        <taxon>Bacteroidota</taxon>
        <taxon>Sphingobacteriia</taxon>
        <taxon>Sphingobacteriales</taxon>
        <taxon>Sphingobacteriaceae</taxon>
        <taxon>Pedobacter</taxon>
    </lineage>
</organism>
<keyword evidence="2" id="KW-1185">Reference proteome</keyword>
<evidence type="ECO:0000313" key="1">
    <source>
        <dbReference type="EMBL" id="TDQ11713.1"/>
    </source>
</evidence>
<accession>A0A4V3D1L9</accession>
<dbReference type="Proteomes" id="UP000295620">
    <property type="component" value="Unassembled WGS sequence"/>
</dbReference>
<gene>
    <name evidence="1" type="ORF">ATK78_0838</name>
</gene>
<dbReference type="AlphaFoldDB" id="A0A4V3D1L9"/>
<reference evidence="1 2" key="1">
    <citation type="submission" date="2019-03" db="EMBL/GenBank/DDBJ databases">
        <title>Genomic Encyclopedia of Archaeal and Bacterial Type Strains, Phase II (KMG-II): from individual species to whole genera.</title>
        <authorList>
            <person name="Goeker M."/>
        </authorList>
    </citation>
    <scope>NUCLEOTIDE SEQUENCE [LARGE SCALE GENOMIC DNA]</scope>
    <source>
        <strain evidence="1 2">DSM 19035</strain>
    </source>
</reference>
<sequence length="162" mass="18305">MINEQVKEAVHYSFNTNGDADYLKIAGEHGELFWNWFYANAKHYEILSAEKGYADAAFLRNRCIGNSQIGSVRFGLHYVEGFASSDGQSYLFHGFNLLNGHVVDVTLNSNPEAFEKSGVLSHYLGIEIPLDFVMSENSELINDNSLNIPPLLYRYFLSKNVL</sequence>
<dbReference type="EMBL" id="SNYC01000003">
    <property type="protein sequence ID" value="TDQ11713.1"/>
    <property type="molecule type" value="Genomic_DNA"/>
</dbReference>
<protein>
    <submittedName>
        <fullName evidence="1">Uncharacterized protein</fullName>
    </submittedName>
</protein>
<name>A0A4V3D1L9_9SPHI</name>